<gene>
    <name evidence="1" type="ORF">HPB50_002280</name>
</gene>
<reference evidence="1" key="1">
    <citation type="submission" date="2020-05" db="EMBL/GenBank/DDBJ databases">
        <title>Large-scale comparative analyses of tick genomes elucidate their genetic diversity and vector capacities.</title>
        <authorList>
            <person name="Jia N."/>
            <person name="Wang J."/>
            <person name="Shi W."/>
            <person name="Du L."/>
            <person name="Sun Y."/>
            <person name="Zhan W."/>
            <person name="Jiang J."/>
            <person name="Wang Q."/>
            <person name="Zhang B."/>
            <person name="Ji P."/>
            <person name="Sakyi L.B."/>
            <person name="Cui X."/>
            <person name="Yuan T."/>
            <person name="Jiang B."/>
            <person name="Yang W."/>
            <person name="Lam T.T.-Y."/>
            <person name="Chang Q."/>
            <person name="Ding S."/>
            <person name="Wang X."/>
            <person name="Zhu J."/>
            <person name="Ruan X."/>
            <person name="Zhao L."/>
            <person name="Wei J."/>
            <person name="Que T."/>
            <person name="Du C."/>
            <person name="Cheng J."/>
            <person name="Dai P."/>
            <person name="Han X."/>
            <person name="Huang E."/>
            <person name="Gao Y."/>
            <person name="Liu J."/>
            <person name="Shao H."/>
            <person name="Ye R."/>
            <person name="Li L."/>
            <person name="Wei W."/>
            <person name="Wang X."/>
            <person name="Wang C."/>
            <person name="Yang T."/>
            <person name="Huo Q."/>
            <person name="Li W."/>
            <person name="Guo W."/>
            <person name="Chen H."/>
            <person name="Zhou L."/>
            <person name="Ni X."/>
            <person name="Tian J."/>
            <person name="Zhou Y."/>
            <person name="Sheng Y."/>
            <person name="Liu T."/>
            <person name="Pan Y."/>
            <person name="Xia L."/>
            <person name="Li J."/>
            <person name="Zhao F."/>
            <person name="Cao W."/>
        </authorList>
    </citation>
    <scope>NUCLEOTIDE SEQUENCE</scope>
    <source>
        <strain evidence="1">Hyas-2018</strain>
    </source>
</reference>
<comment type="caution">
    <text evidence="1">The sequence shown here is derived from an EMBL/GenBank/DDBJ whole genome shotgun (WGS) entry which is preliminary data.</text>
</comment>
<sequence>MTVPRCRPRDERTHVPGRRAKKHRSGVMVFVPASPLLLLLSAIIGIGPGFSSGYTVRVHTDAGTQRRPGPASKAPHARSRIPIIPASRVALESCFPPQPNSSAFSDAHVRVKGVAWGGESEVRELLSRTQAESGTKKSFRKSYGLLEGSSRPLDGKQRHASFEILDENSTTPRTRLFTDPSKKRAPQAAAGAALPADVADARWRARKTRPRAFFSFGAPNSAIDDLPAAPPPRYVPPPTHSSPTRTAPYALKINWAPSEPMLGALFLFSENHACVRQQKRRLHPLGPENVLASQSVARRTKMHSRRGVLLLQIVL</sequence>
<dbReference type="Proteomes" id="UP000821845">
    <property type="component" value="Chromosome 5"/>
</dbReference>
<dbReference type="EMBL" id="CM023485">
    <property type="protein sequence ID" value="KAH6929522.1"/>
    <property type="molecule type" value="Genomic_DNA"/>
</dbReference>
<keyword evidence="2" id="KW-1185">Reference proteome</keyword>
<accession>A0ACB7S2Y0</accession>
<proteinExistence type="predicted"/>
<evidence type="ECO:0000313" key="2">
    <source>
        <dbReference type="Proteomes" id="UP000821845"/>
    </source>
</evidence>
<name>A0ACB7S2Y0_HYAAI</name>
<protein>
    <submittedName>
        <fullName evidence="1">Uncharacterized protein</fullName>
    </submittedName>
</protein>
<evidence type="ECO:0000313" key="1">
    <source>
        <dbReference type="EMBL" id="KAH6929522.1"/>
    </source>
</evidence>
<organism evidence="1 2">
    <name type="scientific">Hyalomma asiaticum</name>
    <name type="common">Tick</name>
    <dbReference type="NCBI Taxonomy" id="266040"/>
    <lineage>
        <taxon>Eukaryota</taxon>
        <taxon>Metazoa</taxon>
        <taxon>Ecdysozoa</taxon>
        <taxon>Arthropoda</taxon>
        <taxon>Chelicerata</taxon>
        <taxon>Arachnida</taxon>
        <taxon>Acari</taxon>
        <taxon>Parasitiformes</taxon>
        <taxon>Ixodida</taxon>
        <taxon>Ixodoidea</taxon>
        <taxon>Ixodidae</taxon>
        <taxon>Hyalomminae</taxon>
        <taxon>Hyalomma</taxon>
    </lineage>
</organism>